<dbReference type="Proteomes" id="UP000017559">
    <property type="component" value="Unassembled WGS sequence"/>
</dbReference>
<dbReference type="KEGG" id="mrr:Moror_16103"/>
<evidence type="ECO:0000256" key="1">
    <source>
        <dbReference type="ARBA" id="ARBA00004613"/>
    </source>
</evidence>
<dbReference type="AlphaFoldDB" id="V2XAH4"/>
<feature type="signal peptide" evidence="5">
    <location>
        <begin position="1"/>
        <end position="21"/>
    </location>
</feature>
<evidence type="ECO:0000313" key="8">
    <source>
        <dbReference type="Proteomes" id="UP000017559"/>
    </source>
</evidence>
<accession>V2XAH4</accession>
<dbReference type="PROSITE" id="PS52012">
    <property type="entry name" value="CFEM"/>
    <property type="match status" value="1"/>
</dbReference>
<reference evidence="7 8" key="1">
    <citation type="journal article" date="2014" name="BMC Genomics">
        <title>Genome and secretome analysis of the hemibiotrophic fungal pathogen, Moniliophthora roreri, which causes frosty pod rot disease of cacao: mechanisms of the biotrophic and necrotrophic phases.</title>
        <authorList>
            <person name="Meinhardt L.W."/>
            <person name="Costa G.G.L."/>
            <person name="Thomazella D.P.T."/>
            <person name="Teixeira P.J.P.L."/>
            <person name="Carazzolle M.F."/>
            <person name="Schuster S.C."/>
            <person name="Carlson J.E."/>
            <person name="Guiltinan M.J."/>
            <person name="Mieczkowski P."/>
            <person name="Farmer A."/>
            <person name="Ramaraj T."/>
            <person name="Crozier J."/>
            <person name="Davis R.E."/>
            <person name="Shao J."/>
            <person name="Melnick R.L."/>
            <person name="Pereira G.A.G."/>
            <person name="Bailey B.A."/>
        </authorList>
    </citation>
    <scope>NUCLEOTIDE SEQUENCE [LARGE SCALE GENOMIC DNA]</scope>
    <source>
        <strain evidence="7 8">MCA 2997</strain>
    </source>
</reference>
<keyword evidence="3 5" id="KW-0732">Signal</keyword>
<proteinExistence type="predicted"/>
<dbReference type="Pfam" id="PF05730">
    <property type="entry name" value="CFEM"/>
    <property type="match status" value="1"/>
</dbReference>
<evidence type="ECO:0000259" key="6">
    <source>
        <dbReference type="PROSITE" id="PS52012"/>
    </source>
</evidence>
<evidence type="ECO:0000256" key="5">
    <source>
        <dbReference type="SAM" id="SignalP"/>
    </source>
</evidence>
<evidence type="ECO:0000256" key="2">
    <source>
        <dbReference type="ARBA" id="ARBA00022525"/>
    </source>
</evidence>
<evidence type="ECO:0000256" key="3">
    <source>
        <dbReference type="ARBA" id="ARBA00022729"/>
    </source>
</evidence>
<sequence length="79" mass="8444">MLGKFFIFFTLITIAAVTTSAQPACVLECARESLSAGGCSSIDDFHCICSSGPFQEVARQCIKQRCNKLIQGLVLNAVA</sequence>
<name>V2XAH4_MONRO</name>
<evidence type="ECO:0000256" key="4">
    <source>
        <dbReference type="ARBA" id="ARBA00023157"/>
    </source>
</evidence>
<dbReference type="OrthoDB" id="4505683at2759"/>
<keyword evidence="8" id="KW-1185">Reference proteome</keyword>
<feature type="non-terminal residue" evidence="7">
    <location>
        <position position="79"/>
    </location>
</feature>
<comment type="subcellular location">
    <subcellularLocation>
        <location evidence="1">Secreted</location>
    </subcellularLocation>
</comment>
<feature type="chain" id="PRO_5004711354" description="CFEM domain-containing protein" evidence="5">
    <location>
        <begin position="22"/>
        <end position="79"/>
    </location>
</feature>
<keyword evidence="4" id="KW-1015">Disulfide bond</keyword>
<protein>
    <recommendedName>
        <fullName evidence="6">CFEM domain-containing protein</fullName>
    </recommendedName>
</protein>
<feature type="domain" description="CFEM" evidence="6">
    <location>
        <begin position="1"/>
        <end position="79"/>
    </location>
</feature>
<evidence type="ECO:0000313" key="7">
    <source>
        <dbReference type="EMBL" id="ESK89500.1"/>
    </source>
</evidence>
<gene>
    <name evidence="7" type="ORF">Moror_16103</name>
</gene>
<dbReference type="InterPro" id="IPR008427">
    <property type="entry name" value="Extracellular_membr_CFEM_dom"/>
</dbReference>
<keyword evidence="2" id="KW-0964">Secreted</keyword>
<dbReference type="HOGENOM" id="CLU_185717_0_0_1"/>
<comment type="caution">
    <text evidence="7">The sequence shown here is derived from an EMBL/GenBank/DDBJ whole genome shotgun (WGS) entry which is preliminary data.</text>
</comment>
<dbReference type="GO" id="GO:0005576">
    <property type="term" value="C:extracellular region"/>
    <property type="evidence" value="ECO:0007669"/>
    <property type="project" value="UniProtKB-SubCell"/>
</dbReference>
<dbReference type="EMBL" id="AWSO01000557">
    <property type="protein sequence ID" value="ESK89500.1"/>
    <property type="molecule type" value="Genomic_DNA"/>
</dbReference>
<organism evidence="7 8">
    <name type="scientific">Moniliophthora roreri (strain MCA 2997)</name>
    <name type="common">Cocoa frosty pod rot fungus</name>
    <name type="synonym">Crinipellis roreri</name>
    <dbReference type="NCBI Taxonomy" id="1381753"/>
    <lineage>
        <taxon>Eukaryota</taxon>
        <taxon>Fungi</taxon>
        <taxon>Dikarya</taxon>
        <taxon>Basidiomycota</taxon>
        <taxon>Agaricomycotina</taxon>
        <taxon>Agaricomycetes</taxon>
        <taxon>Agaricomycetidae</taxon>
        <taxon>Agaricales</taxon>
        <taxon>Marasmiineae</taxon>
        <taxon>Marasmiaceae</taxon>
        <taxon>Moniliophthora</taxon>
    </lineage>
</organism>